<feature type="domain" description="Bacterial phospholipase C C-terminal" evidence="3">
    <location>
        <begin position="737"/>
        <end position="824"/>
    </location>
</feature>
<dbReference type="InterPro" id="IPR017767">
    <property type="entry name" value="PC-PLC"/>
</dbReference>
<reference evidence="4" key="1">
    <citation type="submission" date="2021-06" db="EMBL/GenBank/DDBJ databases">
        <authorList>
            <person name="Huq M.A."/>
        </authorList>
    </citation>
    <scope>NUCLEOTIDE SEQUENCE</scope>
    <source>
        <strain evidence="4">MAH-26</strain>
    </source>
</reference>
<proteinExistence type="predicted"/>
<keyword evidence="5" id="KW-1185">Reference proteome</keyword>
<dbReference type="InterPro" id="IPR007312">
    <property type="entry name" value="Phosphoesterase"/>
</dbReference>
<dbReference type="GO" id="GO:0034480">
    <property type="term" value="F:phosphatidylcholine phospholipase C activity"/>
    <property type="evidence" value="ECO:0007669"/>
    <property type="project" value="InterPro"/>
</dbReference>
<evidence type="ECO:0000256" key="1">
    <source>
        <dbReference type="ARBA" id="ARBA00022801"/>
    </source>
</evidence>
<evidence type="ECO:0000313" key="5">
    <source>
        <dbReference type="Proteomes" id="UP000812270"/>
    </source>
</evidence>
<feature type="coiled-coil region" evidence="2">
    <location>
        <begin position="308"/>
        <end position="335"/>
    </location>
</feature>
<gene>
    <name evidence="4" type="ORF">KTO63_10290</name>
</gene>
<dbReference type="GO" id="GO:0016042">
    <property type="term" value="P:lipid catabolic process"/>
    <property type="evidence" value="ECO:0007669"/>
    <property type="project" value="InterPro"/>
</dbReference>
<dbReference type="PANTHER" id="PTHR31956">
    <property type="entry name" value="NON-SPECIFIC PHOSPHOLIPASE C4-RELATED"/>
    <property type="match status" value="1"/>
</dbReference>
<accession>A0A9E2S8H5</accession>
<keyword evidence="2" id="KW-0175">Coiled coil</keyword>
<dbReference type="NCBIfam" id="TIGR03396">
    <property type="entry name" value="PC_PLC"/>
    <property type="match status" value="1"/>
</dbReference>
<dbReference type="Pfam" id="PF05506">
    <property type="entry name" value="PLipase_C_C"/>
    <property type="match status" value="2"/>
</dbReference>
<dbReference type="Pfam" id="PF04185">
    <property type="entry name" value="Phosphoesterase"/>
    <property type="match status" value="2"/>
</dbReference>
<dbReference type="InterPro" id="IPR006311">
    <property type="entry name" value="TAT_signal"/>
</dbReference>
<sequence length="841" mass="95111">MENRREFIKKAGLLSGLMGMNTLIPAAVQRALAIEAAPGTTWKDAEHIVILMQENRSFDHTYGTLRGVRGYNDPRAIRLANNNPVWLQSNSAGNTYAPFRLDMKNTKATWMSSLPHSWNNQINARNDGKYDQWLNVKKSGNKGYSDMPLTLGYYTREDIPFYYALADGFTVCDQHFCSSLTGTSPNRLFFWTGTIRAEQNENSRAMVWNDDMDFETLNYRTFPELLEENNVSWKFYQNEVSINVGFEGQQDAWLANFTDNPLEFFSQYNVRLHDKHLVYLEKVVETFPKQIADLQSKLAGLDTGDAAAKQLQKTIEGKQKELKECTAELEVKNREKLNSLSSRGKALQQKAFATNTNDPHYHSLESVTYNDNGVERTMNVPKGDILHQFREDVKSGNLPMVSWLVAPEHLSDHPSSAWYGAWYVSEVMDILTQNPEVWKKTIFILTYDENDGYFDHVPPFVAPHSDRPETGMASKGMDTKVEFVTKKQLAARNGFPEKADRESAIGLGYRVPMVIASPWTRGGYVNSEVFDHTSTIQFLEKFIKAKTGKDVHETNISDWRRTVCGDLTSVFRPSNKNDSPGLDYIVMRPFLEQVYNAQFKGLPNGFKALTEDEIETIQKNPRSSQYMPKQEEGVKPATSLNYELYADGQLNASKDAFVMKLKAGNEVFGAEALGSPFNVYRPGKNLQTWAFAVKPADQLEPNWPLKDFENGNYHLCVYGPNGFFREFKGSANDPAISVECSYERSGSNKNKLTGKIAIALHNTSQKPCKIRVADNAYKAAAIEKTLQPNAKITVPIELSKQHNWYDFSLTIAGDELFEKRYAGKVETGAAGFTDPFMGRVI</sequence>
<dbReference type="RefSeq" id="WP_217791181.1">
    <property type="nucleotide sequence ID" value="NZ_JAHSPG010000006.1"/>
</dbReference>
<feature type="domain" description="Bacterial phospholipase C C-terminal" evidence="3">
    <location>
        <begin position="636"/>
        <end position="729"/>
    </location>
</feature>
<keyword evidence="1" id="KW-0378">Hydrolase</keyword>
<dbReference type="PROSITE" id="PS51318">
    <property type="entry name" value="TAT"/>
    <property type="match status" value="1"/>
</dbReference>
<name>A0A9E2S8H5_9BACT</name>
<comment type="caution">
    <text evidence="4">The sequence shown here is derived from an EMBL/GenBank/DDBJ whole genome shotgun (WGS) entry which is preliminary data.</text>
</comment>
<evidence type="ECO:0000256" key="2">
    <source>
        <dbReference type="SAM" id="Coils"/>
    </source>
</evidence>
<dbReference type="AlphaFoldDB" id="A0A9E2S8H5"/>
<evidence type="ECO:0000259" key="3">
    <source>
        <dbReference type="Pfam" id="PF05506"/>
    </source>
</evidence>
<organism evidence="4 5">
    <name type="scientific">Pinibacter aurantiacus</name>
    <dbReference type="NCBI Taxonomy" id="2851599"/>
    <lineage>
        <taxon>Bacteria</taxon>
        <taxon>Pseudomonadati</taxon>
        <taxon>Bacteroidota</taxon>
        <taxon>Chitinophagia</taxon>
        <taxon>Chitinophagales</taxon>
        <taxon>Chitinophagaceae</taxon>
        <taxon>Pinibacter</taxon>
    </lineage>
</organism>
<dbReference type="EMBL" id="JAHSPG010000006">
    <property type="protein sequence ID" value="MBV4357537.1"/>
    <property type="molecule type" value="Genomic_DNA"/>
</dbReference>
<protein>
    <submittedName>
        <fullName evidence="4">Phospholipase C, phosphocholine-specific</fullName>
    </submittedName>
</protein>
<dbReference type="InterPro" id="IPR008475">
    <property type="entry name" value="PLipase_C_C"/>
</dbReference>
<dbReference type="PANTHER" id="PTHR31956:SF1">
    <property type="entry name" value="NON-SPECIFIC PHOSPHOLIPASE C1"/>
    <property type="match status" value="1"/>
</dbReference>
<evidence type="ECO:0000313" key="4">
    <source>
        <dbReference type="EMBL" id="MBV4357537.1"/>
    </source>
</evidence>
<dbReference type="Proteomes" id="UP000812270">
    <property type="component" value="Unassembled WGS sequence"/>
</dbReference>